<keyword evidence="1 8" id="KW-0489">Methyltransferase</keyword>
<evidence type="ECO:0000313" key="9">
    <source>
        <dbReference type="Proteomes" id="UP000215332"/>
    </source>
</evidence>
<dbReference type="InterPro" id="IPR000878">
    <property type="entry name" value="4pyrrol_Mease"/>
</dbReference>
<dbReference type="EMBL" id="LT906441">
    <property type="protein sequence ID" value="SNV28774.1"/>
    <property type="molecule type" value="Genomic_DNA"/>
</dbReference>
<evidence type="ECO:0000313" key="8">
    <source>
        <dbReference type="EMBL" id="SNV28774.1"/>
    </source>
</evidence>
<dbReference type="Gene3D" id="3.40.50.10090">
    <property type="match status" value="2"/>
</dbReference>
<keyword evidence="3" id="KW-0949">S-adenosyl-L-methionine</keyword>
<evidence type="ECO:0000256" key="5">
    <source>
        <dbReference type="SAM" id="MobiDB-lite"/>
    </source>
</evidence>
<dbReference type="GO" id="GO:0004851">
    <property type="term" value="F:uroporphyrin-III C-methyltransferase activity"/>
    <property type="evidence" value="ECO:0007669"/>
    <property type="project" value="UniProtKB-EC"/>
</dbReference>
<dbReference type="InterPro" id="IPR036108">
    <property type="entry name" value="4pyrrol_syn_uPrphyn_synt_sf"/>
</dbReference>
<proteinExistence type="predicted"/>
<evidence type="ECO:0000256" key="1">
    <source>
        <dbReference type="ARBA" id="ARBA00022603"/>
    </source>
</evidence>
<evidence type="ECO:0000256" key="2">
    <source>
        <dbReference type="ARBA" id="ARBA00022679"/>
    </source>
</evidence>
<dbReference type="GO" id="GO:0019354">
    <property type="term" value="P:siroheme biosynthetic process"/>
    <property type="evidence" value="ECO:0007669"/>
    <property type="project" value="TreeGrafter"/>
</dbReference>
<dbReference type="GO" id="GO:0004852">
    <property type="term" value="F:uroporphyrinogen-III synthase activity"/>
    <property type="evidence" value="ECO:0007669"/>
    <property type="project" value="InterPro"/>
</dbReference>
<feature type="domain" description="Tetrapyrrole methylase" evidence="6">
    <location>
        <begin position="26"/>
        <end position="235"/>
    </location>
</feature>
<keyword evidence="4" id="KW-0627">Porphyrin biosynthesis</keyword>
<dbReference type="Proteomes" id="UP000215332">
    <property type="component" value="Chromosome 1"/>
</dbReference>
<protein>
    <submittedName>
        <fullName evidence="8">Uroporphyrinogen-III C-methyltransferase</fullName>
        <ecNumber evidence="8">2.1.1.107</ecNumber>
    </submittedName>
</protein>
<dbReference type="SUPFAM" id="SSF53790">
    <property type="entry name" value="Tetrapyrrole methylase"/>
    <property type="match status" value="1"/>
</dbReference>
<evidence type="ECO:0000256" key="4">
    <source>
        <dbReference type="ARBA" id="ARBA00023244"/>
    </source>
</evidence>
<dbReference type="InterPro" id="IPR050161">
    <property type="entry name" value="Siro_Cobalamin_biosynth"/>
</dbReference>
<dbReference type="AlphaFoldDB" id="A0A239W4V3"/>
<dbReference type="PANTHER" id="PTHR45790:SF3">
    <property type="entry name" value="S-ADENOSYL-L-METHIONINE-DEPENDENT UROPORPHYRINOGEN III METHYLTRANSFERASE, CHLOROPLASTIC"/>
    <property type="match status" value="1"/>
</dbReference>
<dbReference type="Gene3D" id="3.40.1010.10">
    <property type="entry name" value="Cobalt-precorrin-4 Transmethylase, Domain 1"/>
    <property type="match status" value="1"/>
</dbReference>
<dbReference type="Gene3D" id="3.30.950.10">
    <property type="entry name" value="Methyltransferase, Cobalt-precorrin-4 Transmethylase, Domain 2"/>
    <property type="match status" value="1"/>
</dbReference>
<gene>
    <name evidence="8" type="primary">cobA</name>
    <name evidence="8" type="ORF">SAMEA4412665_00188</name>
</gene>
<organism evidence="8 9">
    <name type="scientific">Cutibacterium granulosum</name>
    <dbReference type="NCBI Taxonomy" id="33011"/>
    <lineage>
        <taxon>Bacteria</taxon>
        <taxon>Bacillati</taxon>
        <taxon>Actinomycetota</taxon>
        <taxon>Actinomycetes</taxon>
        <taxon>Propionibacteriales</taxon>
        <taxon>Propionibacteriaceae</taxon>
        <taxon>Cutibacterium</taxon>
    </lineage>
</organism>
<dbReference type="InterPro" id="IPR003754">
    <property type="entry name" value="4pyrrol_synth_uPrphyn_synth"/>
</dbReference>
<name>A0A239W4V3_9ACTN</name>
<keyword evidence="2 8" id="KW-0808">Transferase</keyword>
<sequence>MSETTSVIDASSGAESRPTATSQPRVQFVGTGPGDPSLLTIAAVRAINAAQVIVLTCPAHRDLVESDVLALHDEVRIVPAGISAEEFDEQAEADLTAELVDSARRGLDVVRLVSGDPFLDGDVAAEAAALAKADIDVDVMPGISPLTSVPEYAGVTLHGHDVQLIGPTAAKRDFQEEGHPWARRGLIVARVTAGQVPLLVDHAIESGRDQDESAVLTRHGATTEQVSTTTTLAALPKVLPASRVESDEMVHVVIGRVAEGPSREELDWYESKPLFGWSVLIPRTRDHSAILPSRLQAYGAHSFDVPTISMEPPRTPQQMDKAIRGLVEGRYEWVVFTSANAVRAVTEKLDAIGLDARAYSGLRIAAIFDSTVDALTKQGVRPDLIPTGEQSTAALADVFPAFDDVLDPINRVFVPRADIATESLSAQLSDLGWEVEDIIGYRTVRAAPPPAETRDAIKTGKFDAVAFTSSTTVRNLVGIAGKPHKYTVVAAIGARTAETCEEHGLHVDVVASEPTLPALADALADFAAHRRDDLIAKGSPVVRPSQRRRRGRRSR</sequence>
<dbReference type="InterPro" id="IPR014777">
    <property type="entry name" value="4pyrrole_Mease_sub1"/>
</dbReference>
<dbReference type="KEGG" id="cgrn:4412665_00188"/>
<dbReference type="Pfam" id="PF02602">
    <property type="entry name" value="HEM4"/>
    <property type="match status" value="1"/>
</dbReference>
<dbReference type="CDD" id="cd06578">
    <property type="entry name" value="HemD"/>
    <property type="match status" value="1"/>
</dbReference>
<dbReference type="GO" id="GO:0032259">
    <property type="term" value="P:methylation"/>
    <property type="evidence" value="ECO:0007669"/>
    <property type="project" value="UniProtKB-KW"/>
</dbReference>
<dbReference type="Pfam" id="PF00590">
    <property type="entry name" value="TP_methylase"/>
    <property type="match status" value="1"/>
</dbReference>
<feature type="region of interest" description="Disordered" evidence="5">
    <location>
        <begin position="1"/>
        <end position="29"/>
    </location>
</feature>
<dbReference type="InterPro" id="IPR014776">
    <property type="entry name" value="4pyrrole_Mease_sub2"/>
</dbReference>
<dbReference type="RefSeq" id="WP_065860391.1">
    <property type="nucleotide sequence ID" value="NZ_LT906441.1"/>
</dbReference>
<dbReference type="SUPFAM" id="SSF69618">
    <property type="entry name" value="HemD-like"/>
    <property type="match status" value="1"/>
</dbReference>
<evidence type="ECO:0000256" key="3">
    <source>
        <dbReference type="ARBA" id="ARBA00022691"/>
    </source>
</evidence>
<accession>A0A239W4V3</accession>
<dbReference type="FunFam" id="3.40.50.10090:FF:000001">
    <property type="entry name" value="Bifunctional uroporphyrinogen-III C-methyltransferase/uroporphyrinogen-III synthase"/>
    <property type="match status" value="1"/>
</dbReference>
<reference evidence="8 9" key="1">
    <citation type="submission" date="2017-06" db="EMBL/GenBank/DDBJ databases">
        <authorList>
            <consortium name="Pathogen Informatics"/>
        </authorList>
    </citation>
    <scope>NUCLEOTIDE SEQUENCE [LARGE SCALE GENOMIC DNA]</scope>
    <source>
        <strain evidence="8 9">NCTC11865</strain>
    </source>
</reference>
<evidence type="ECO:0000259" key="7">
    <source>
        <dbReference type="Pfam" id="PF02602"/>
    </source>
</evidence>
<dbReference type="EC" id="2.1.1.107" evidence="8"/>
<dbReference type="FunFam" id="3.40.50.10090:FF:000002">
    <property type="entry name" value="Bifunctional uroporphyrinogen-III C-methyltransferase/uroporphyrinogen-III synthase"/>
    <property type="match status" value="1"/>
</dbReference>
<dbReference type="eggNOG" id="COG0007">
    <property type="taxonomic scope" value="Bacteria"/>
</dbReference>
<dbReference type="InterPro" id="IPR035996">
    <property type="entry name" value="4pyrrol_Methylase_sf"/>
</dbReference>
<feature type="domain" description="Tetrapyrrole biosynthesis uroporphyrinogen III synthase" evidence="7">
    <location>
        <begin position="294"/>
        <end position="520"/>
    </location>
</feature>
<evidence type="ECO:0000259" key="6">
    <source>
        <dbReference type="Pfam" id="PF00590"/>
    </source>
</evidence>
<dbReference type="eggNOG" id="COG1587">
    <property type="taxonomic scope" value="Bacteria"/>
</dbReference>
<dbReference type="PANTHER" id="PTHR45790">
    <property type="entry name" value="SIROHEME SYNTHASE-RELATED"/>
    <property type="match status" value="1"/>
</dbReference>